<evidence type="ECO:0000256" key="1">
    <source>
        <dbReference type="ARBA" id="ARBA00004365"/>
    </source>
</evidence>
<evidence type="ECO:0000259" key="4">
    <source>
        <dbReference type="Pfam" id="PF00700"/>
    </source>
</evidence>
<reference evidence="5 6" key="1">
    <citation type="journal article" date="2020" name="Int. J. Syst. Evol. Microbiol.">
        <title>Novel acetic acid bacteria from cider fermentations: Acetobacter conturbans sp. nov. and Acetobacter fallax sp. nov.</title>
        <authorList>
            <person name="Sombolestani A.S."/>
            <person name="Cleenwerck I."/>
            <person name="Cnockaert M."/>
            <person name="Borremans W."/>
            <person name="Wieme A.D."/>
            <person name="De Vuyst L."/>
            <person name="Vandamme P."/>
        </authorList>
    </citation>
    <scope>NUCLEOTIDE SEQUENCE [LARGE SCALE GENOMIC DNA]</scope>
    <source>
        <strain evidence="5 6">LMG 30640</strain>
    </source>
</reference>
<keyword evidence="3" id="KW-0975">Bacterial flagellum</keyword>
<name>A0ABX0JS39_9PROT</name>
<evidence type="ECO:0000313" key="5">
    <source>
        <dbReference type="EMBL" id="NHN85639.1"/>
    </source>
</evidence>
<keyword evidence="6" id="KW-1185">Reference proteome</keyword>
<proteinExistence type="inferred from homology"/>
<evidence type="ECO:0000313" key="6">
    <source>
        <dbReference type="Proteomes" id="UP000635278"/>
    </source>
</evidence>
<keyword evidence="5" id="KW-0282">Flagellum</keyword>
<comment type="caution">
    <text evidence="5">The sequence shown here is derived from an EMBL/GenBank/DDBJ whole genome shotgun (WGS) entry which is preliminary data.</text>
</comment>
<dbReference type="PANTHER" id="PTHR42792:SF1">
    <property type="entry name" value="FLAGELLAR HOOK-ASSOCIATED PROTEIN 3"/>
    <property type="match status" value="1"/>
</dbReference>
<dbReference type="Proteomes" id="UP000635278">
    <property type="component" value="Unassembled WGS sequence"/>
</dbReference>
<dbReference type="PANTHER" id="PTHR42792">
    <property type="entry name" value="FLAGELLIN"/>
    <property type="match status" value="1"/>
</dbReference>
<comment type="similarity">
    <text evidence="2">Belongs to the bacterial flagellin family.</text>
</comment>
<keyword evidence="5" id="KW-0969">Cilium</keyword>
<dbReference type="EMBL" id="WOTB01000018">
    <property type="protein sequence ID" value="NHN85639.1"/>
    <property type="molecule type" value="Genomic_DNA"/>
</dbReference>
<dbReference type="NCBIfam" id="NF006489">
    <property type="entry name" value="PRK08913.1"/>
    <property type="match status" value="1"/>
</dbReference>
<sequence length="368" mass="36992">MSTTVGLYGASGTSYVLQQAVKELAAEQTDIENQTSTGVKSQTYAGLGSDRATAISLSPQITAVSTWQSSVSSAQTNLSVTQTALTQISSIATDLQTSLLSLSGSEGTSSLQTIVETAKTDLAQLGTLLNTTSGTGYVFAGTDSSNPPVTDSSGLATSDLATATASIVSGLSTDGAETVFENATALASGKTVTADDGSTVSASSVFSGALSADPSTVSSLDSTAIVGQDNDTVTVGMVATEGTPATSTSTGSMIKDLMRNLMIVASLGSADTSSTQFSDLVSTLQSSTSSVSAALTSKEGSLGITQDSLTSQATLLTSVSTMLSTQLGNVTDADLATLSTQSTQITDQLQASYTLIADMKSMTLASYI</sequence>
<organism evidence="5 6">
    <name type="scientific">Acetobacter musti</name>
    <dbReference type="NCBI Taxonomy" id="864732"/>
    <lineage>
        <taxon>Bacteria</taxon>
        <taxon>Pseudomonadati</taxon>
        <taxon>Pseudomonadota</taxon>
        <taxon>Alphaproteobacteria</taxon>
        <taxon>Acetobacterales</taxon>
        <taxon>Acetobacteraceae</taxon>
        <taxon>Acetobacter</taxon>
    </lineage>
</organism>
<evidence type="ECO:0000256" key="2">
    <source>
        <dbReference type="ARBA" id="ARBA00005709"/>
    </source>
</evidence>
<protein>
    <submittedName>
        <fullName evidence="5">Flagellin</fullName>
    </submittedName>
</protein>
<dbReference type="Gene3D" id="1.20.1330.10">
    <property type="entry name" value="f41 fragment of flagellin, N-terminal domain"/>
    <property type="match status" value="1"/>
</dbReference>
<dbReference type="RefSeq" id="WP_173584027.1">
    <property type="nucleotide sequence ID" value="NZ_WOTB01000018.1"/>
</dbReference>
<keyword evidence="5" id="KW-0966">Cell projection</keyword>
<gene>
    <name evidence="5" type="ORF">GOB93_13450</name>
</gene>
<dbReference type="SUPFAM" id="SSF64518">
    <property type="entry name" value="Phase 1 flagellin"/>
    <property type="match status" value="1"/>
</dbReference>
<dbReference type="InterPro" id="IPR001492">
    <property type="entry name" value="Flagellin"/>
</dbReference>
<evidence type="ECO:0000256" key="3">
    <source>
        <dbReference type="ARBA" id="ARBA00023143"/>
    </source>
</evidence>
<feature type="domain" description="Flagellin C-terminal" evidence="4">
    <location>
        <begin position="293"/>
        <end position="367"/>
    </location>
</feature>
<dbReference type="InterPro" id="IPR046358">
    <property type="entry name" value="Flagellin_C"/>
</dbReference>
<comment type="subcellular location">
    <subcellularLocation>
        <location evidence="1">Bacterial flagellum</location>
    </subcellularLocation>
</comment>
<dbReference type="Pfam" id="PF00700">
    <property type="entry name" value="Flagellin_C"/>
    <property type="match status" value="1"/>
</dbReference>
<accession>A0ABX0JS39</accession>